<evidence type="ECO:0000259" key="3">
    <source>
        <dbReference type="PROSITE" id="PS51186"/>
    </source>
</evidence>
<evidence type="ECO:0000256" key="1">
    <source>
        <dbReference type="ARBA" id="ARBA00022679"/>
    </source>
</evidence>
<dbReference type="Gene3D" id="3.40.630.30">
    <property type="match status" value="1"/>
</dbReference>
<accession>A0A238YVD7</accession>
<organism evidence="4 5">
    <name type="scientific">Puniceibacterium sediminis</name>
    <dbReference type="NCBI Taxonomy" id="1608407"/>
    <lineage>
        <taxon>Bacteria</taxon>
        <taxon>Pseudomonadati</taxon>
        <taxon>Pseudomonadota</taxon>
        <taxon>Alphaproteobacteria</taxon>
        <taxon>Rhodobacterales</taxon>
        <taxon>Paracoccaceae</taxon>
        <taxon>Puniceibacterium</taxon>
    </lineage>
</organism>
<dbReference type="AlphaFoldDB" id="A0A238YVD7"/>
<reference evidence="4 5" key="1">
    <citation type="submission" date="2017-06" db="EMBL/GenBank/DDBJ databases">
        <authorList>
            <person name="Kim H.J."/>
            <person name="Triplett B.A."/>
        </authorList>
    </citation>
    <scope>NUCLEOTIDE SEQUENCE [LARGE SCALE GENOMIC DNA]</scope>
    <source>
        <strain evidence="4 5">DSM 29052</strain>
    </source>
</reference>
<keyword evidence="1" id="KW-0808">Transferase</keyword>
<sequence>MSNIRPIEARDLNALVPLCQEHAEYEGLTFTRSDQVERWDSLFFAPQPHLFGWVVDMAGPLQGYMTATIDTATWAARPFVYLDCLYLAPSIRRQGFGRRMMATLQRFACEHDCKEIQWQTPPDNDLGRAFYHSLRAQELTKSRFTLQVAHDPEFV</sequence>
<proteinExistence type="predicted"/>
<dbReference type="PANTHER" id="PTHR10545">
    <property type="entry name" value="DIAMINE N-ACETYLTRANSFERASE"/>
    <property type="match status" value="1"/>
</dbReference>
<keyword evidence="5" id="KW-1185">Reference proteome</keyword>
<keyword evidence="2" id="KW-0012">Acyltransferase</keyword>
<dbReference type="InterPro" id="IPR051016">
    <property type="entry name" value="Diverse_Substrate_AcTransf"/>
</dbReference>
<dbReference type="InterPro" id="IPR000182">
    <property type="entry name" value="GNAT_dom"/>
</dbReference>
<protein>
    <submittedName>
        <fullName evidence="4">Ribosomal protein S18 acetylase RimI</fullName>
    </submittedName>
</protein>
<dbReference type="PANTHER" id="PTHR10545:SF29">
    <property type="entry name" value="GH14572P-RELATED"/>
    <property type="match status" value="1"/>
</dbReference>
<evidence type="ECO:0000313" key="4">
    <source>
        <dbReference type="EMBL" id="SNR74543.1"/>
    </source>
</evidence>
<dbReference type="EMBL" id="FZNN01000020">
    <property type="protein sequence ID" value="SNR74543.1"/>
    <property type="molecule type" value="Genomic_DNA"/>
</dbReference>
<evidence type="ECO:0000313" key="5">
    <source>
        <dbReference type="Proteomes" id="UP000198417"/>
    </source>
</evidence>
<dbReference type="InterPro" id="IPR016181">
    <property type="entry name" value="Acyl_CoA_acyltransferase"/>
</dbReference>
<dbReference type="RefSeq" id="WP_089272925.1">
    <property type="nucleotide sequence ID" value="NZ_FZNN01000020.1"/>
</dbReference>
<dbReference type="GO" id="GO:0005840">
    <property type="term" value="C:ribosome"/>
    <property type="evidence" value="ECO:0007669"/>
    <property type="project" value="UniProtKB-KW"/>
</dbReference>
<keyword evidence="4" id="KW-0687">Ribonucleoprotein</keyword>
<dbReference type="PROSITE" id="PS51186">
    <property type="entry name" value="GNAT"/>
    <property type="match status" value="1"/>
</dbReference>
<dbReference type="Proteomes" id="UP000198417">
    <property type="component" value="Unassembled WGS sequence"/>
</dbReference>
<gene>
    <name evidence="4" type="ORF">SAMN06265370_12018</name>
</gene>
<name>A0A238YVD7_9RHOB</name>
<keyword evidence="4" id="KW-0689">Ribosomal protein</keyword>
<feature type="domain" description="N-acetyltransferase" evidence="3">
    <location>
        <begin position="2"/>
        <end position="155"/>
    </location>
</feature>
<dbReference type="CDD" id="cd04301">
    <property type="entry name" value="NAT_SF"/>
    <property type="match status" value="1"/>
</dbReference>
<dbReference type="OrthoDB" id="9805924at2"/>
<dbReference type="SUPFAM" id="SSF55729">
    <property type="entry name" value="Acyl-CoA N-acyltransferases (Nat)"/>
    <property type="match status" value="1"/>
</dbReference>
<dbReference type="GO" id="GO:0008080">
    <property type="term" value="F:N-acetyltransferase activity"/>
    <property type="evidence" value="ECO:0007669"/>
    <property type="project" value="UniProtKB-ARBA"/>
</dbReference>
<evidence type="ECO:0000256" key="2">
    <source>
        <dbReference type="ARBA" id="ARBA00023315"/>
    </source>
</evidence>
<dbReference type="Pfam" id="PF00583">
    <property type="entry name" value="Acetyltransf_1"/>
    <property type="match status" value="1"/>
</dbReference>